<evidence type="ECO:0000256" key="1">
    <source>
        <dbReference type="SAM" id="MobiDB-lite"/>
    </source>
</evidence>
<evidence type="ECO:0000313" key="2">
    <source>
        <dbReference type="EMBL" id="WRL67301.1"/>
    </source>
</evidence>
<feature type="region of interest" description="Disordered" evidence="1">
    <location>
        <begin position="1"/>
        <end position="79"/>
    </location>
</feature>
<reference evidence="2 3" key="1">
    <citation type="submission" date="2023-12" db="EMBL/GenBank/DDBJ databases">
        <title>Blastococcus brunescens sp. nov., an actonobacterium isolated from sandstone collected in sahara desert.</title>
        <authorList>
            <person name="Gtari M."/>
            <person name="Ghodhbane F."/>
        </authorList>
    </citation>
    <scope>NUCLEOTIDE SEQUENCE [LARGE SCALE GENOMIC DNA]</scope>
    <source>
        <strain evidence="2 3">BMG 8361</strain>
    </source>
</reference>
<dbReference type="RefSeq" id="WP_324278608.1">
    <property type="nucleotide sequence ID" value="NZ_CP141261.1"/>
</dbReference>
<dbReference type="Proteomes" id="UP001324287">
    <property type="component" value="Chromosome"/>
</dbReference>
<dbReference type="EMBL" id="CP141261">
    <property type="protein sequence ID" value="WRL67301.1"/>
    <property type="molecule type" value="Genomic_DNA"/>
</dbReference>
<gene>
    <name evidence="2" type="ORF">U6N30_22990</name>
</gene>
<keyword evidence="3" id="KW-1185">Reference proteome</keyword>
<accession>A0ABZ1B970</accession>
<name>A0ABZ1B970_9ACTN</name>
<feature type="compositionally biased region" description="Low complexity" evidence="1">
    <location>
        <begin position="68"/>
        <end position="79"/>
    </location>
</feature>
<protein>
    <submittedName>
        <fullName evidence="2">Uncharacterized protein</fullName>
    </submittedName>
</protein>
<feature type="compositionally biased region" description="Low complexity" evidence="1">
    <location>
        <begin position="19"/>
        <end position="56"/>
    </location>
</feature>
<sequence>MTNCSPSAVTQPSSPCSLAGSTPSPPRRSSTSASGPTQISPAAVTAAARRALPASAGGTGNTARTPLRRAASTMRSTAR</sequence>
<organism evidence="2 3">
    <name type="scientific">Blastococcus brunescens</name>
    <dbReference type="NCBI Taxonomy" id="1564165"/>
    <lineage>
        <taxon>Bacteria</taxon>
        <taxon>Bacillati</taxon>
        <taxon>Actinomycetota</taxon>
        <taxon>Actinomycetes</taxon>
        <taxon>Geodermatophilales</taxon>
        <taxon>Geodermatophilaceae</taxon>
        <taxon>Blastococcus</taxon>
    </lineage>
</organism>
<proteinExistence type="predicted"/>
<feature type="compositionally biased region" description="Polar residues" evidence="1">
    <location>
        <begin position="1"/>
        <end position="16"/>
    </location>
</feature>
<evidence type="ECO:0000313" key="3">
    <source>
        <dbReference type="Proteomes" id="UP001324287"/>
    </source>
</evidence>